<evidence type="ECO:0000313" key="1">
    <source>
        <dbReference type="EMBL" id="ACD80079.1"/>
    </source>
</evidence>
<accession>B3FXN5</accession>
<reference evidence="1" key="1">
    <citation type="journal article" date="2008" name="Genome Biol.">
        <title>Gene expression regulation in the context of mouse interspecific mosaic genomes.</title>
        <authorList>
            <person name="L'Hote D."/>
            <person name="Serres C."/>
            <person name="Veitia R.A."/>
            <person name="Montagutelli X."/>
            <person name="Oulmouden A."/>
            <person name="Vaiman D."/>
        </authorList>
    </citation>
    <scope>NUCLEOTIDE SEQUENCE</scope>
    <source>
        <strain evidence="1">SEG/PAS</strain>
    </source>
</reference>
<name>B3FXN5_MUSSP</name>
<sequence length="33" mass="3252">MAAPSGVPPLRVLEEGIGLSPTGEVTEAVTSEG</sequence>
<dbReference type="AlphaFoldDB" id="B3FXN5"/>
<protein>
    <submittedName>
        <fullName evidence="1">Sperm associated antigen 16</fullName>
    </submittedName>
</protein>
<feature type="non-terminal residue" evidence="1">
    <location>
        <position position="33"/>
    </location>
</feature>
<organism evidence="1">
    <name type="scientific">Mus spretus</name>
    <name type="common">Western Mediterranean mouse</name>
    <name type="synonym">Mus musculus spretus</name>
    <dbReference type="NCBI Taxonomy" id="10096"/>
    <lineage>
        <taxon>Eukaryota</taxon>
        <taxon>Metazoa</taxon>
        <taxon>Chordata</taxon>
        <taxon>Craniata</taxon>
        <taxon>Vertebrata</taxon>
        <taxon>Euteleostomi</taxon>
        <taxon>Mammalia</taxon>
        <taxon>Eutheria</taxon>
        <taxon>Euarchontoglires</taxon>
        <taxon>Glires</taxon>
        <taxon>Rodentia</taxon>
        <taxon>Myomorpha</taxon>
        <taxon>Muroidea</taxon>
        <taxon>Muridae</taxon>
        <taxon>Murinae</taxon>
        <taxon>Mus</taxon>
        <taxon>Mus</taxon>
    </lineage>
</organism>
<dbReference type="EMBL" id="EU531862">
    <property type="protein sequence ID" value="ACD80079.1"/>
    <property type="molecule type" value="Genomic_DNA"/>
</dbReference>
<proteinExistence type="predicted"/>
<gene>
    <name evidence="1" type="primary">Spag16</name>
</gene>